<evidence type="ECO:0000313" key="3">
    <source>
        <dbReference type="EMBL" id="MCJ2380012.1"/>
    </source>
</evidence>
<organism evidence="3 4">
    <name type="scientific">Parabacteroides faecalis</name>
    <dbReference type="NCBI Taxonomy" id="2924040"/>
    <lineage>
        <taxon>Bacteria</taxon>
        <taxon>Pseudomonadati</taxon>
        <taxon>Bacteroidota</taxon>
        <taxon>Bacteroidia</taxon>
        <taxon>Bacteroidales</taxon>
        <taxon>Tannerellaceae</taxon>
        <taxon>Parabacteroides</taxon>
    </lineage>
</organism>
<evidence type="ECO:0000313" key="4">
    <source>
        <dbReference type="Proteomes" id="UP001165444"/>
    </source>
</evidence>
<dbReference type="InterPro" id="IPR025665">
    <property type="entry name" value="Beta-barrel_OMP_2"/>
</dbReference>
<name>A0ABT0BZ59_9BACT</name>
<reference evidence="3 4" key="1">
    <citation type="submission" date="2022-03" db="EMBL/GenBank/DDBJ databases">
        <title>Parabacteroides sp. nov. isolated from swine feces.</title>
        <authorList>
            <person name="Bak J.E."/>
        </authorList>
    </citation>
    <scope>NUCLEOTIDE SEQUENCE [LARGE SCALE GENOMIC DNA]</scope>
    <source>
        <strain evidence="3 4">AGMB00274</strain>
    </source>
</reference>
<proteinExistence type="predicted"/>
<comment type="caution">
    <text evidence="3">The sequence shown here is derived from an EMBL/GenBank/DDBJ whole genome shotgun (WGS) entry which is preliminary data.</text>
</comment>
<dbReference type="Proteomes" id="UP001165444">
    <property type="component" value="Unassembled WGS sequence"/>
</dbReference>
<gene>
    <name evidence="3" type="ORF">MUN53_05200</name>
</gene>
<keyword evidence="1" id="KW-0732">Signal</keyword>
<feature type="chain" id="PRO_5047450059" evidence="1">
    <location>
        <begin position="20"/>
        <end position="259"/>
    </location>
</feature>
<protein>
    <submittedName>
        <fullName evidence="3">PorT family protein</fullName>
    </submittedName>
</protein>
<keyword evidence="4" id="KW-1185">Reference proteome</keyword>
<sequence length="259" mass="29194">MKKSWMIGVMLLGALTAQAQWKITPEAGFNVTKYTNSPAKIGYKVGAAVSYDFRESGFALQSGLYYVQRGNGSYDYASMYGKSIDENGNEISMYYSIDKDRTYTYSYPEEGYYAGYAENSLVNSGQPIDWQEVTFVHKNASRYGFVQLPVLARYTWTVKPNIRIHVALGPYIAIGVNGKKSLHAKIFDLKKSSESIYENKSNPFDYGNRFDWGVAAETGVEINRFSAKFSYDMGLSDDYGRNNIGIEYHTASFTIGYSF</sequence>
<feature type="domain" description="Outer membrane protein beta-barrel" evidence="2">
    <location>
        <begin position="17"/>
        <end position="237"/>
    </location>
</feature>
<feature type="signal peptide" evidence="1">
    <location>
        <begin position="1"/>
        <end position="19"/>
    </location>
</feature>
<evidence type="ECO:0000256" key="1">
    <source>
        <dbReference type="SAM" id="SignalP"/>
    </source>
</evidence>
<dbReference type="RefSeq" id="WP_243323704.1">
    <property type="nucleotide sequence ID" value="NZ_JAKZMM010000009.1"/>
</dbReference>
<dbReference type="EMBL" id="JAKZMM010000009">
    <property type="protein sequence ID" value="MCJ2380012.1"/>
    <property type="molecule type" value="Genomic_DNA"/>
</dbReference>
<accession>A0ABT0BZ59</accession>
<evidence type="ECO:0000259" key="2">
    <source>
        <dbReference type="Pfam" id="PF13568"/>
    </source>
</evidence>
<dbReference type="Pfam" id="PF13568">
    <property type="entry name" value="OMP_b-brl_2"/>
    <property type="match status" value="1"/>
</dbReference>